<dbReference type="InterPro" id="IPR001647">
    <property type="entry name" value="HTH_TetR"/>
</dbReference>
<keyword evidence="1 2" id="KW-0238">DNA-binding</keyword>
<evidence type="ECO:0000256" key="1">
    <source>
        <dbReference type="ARBA" id="ARBA00023125"/>
    </source>
</evidence>
<reference evidence="5" key="1">
    <citation type="journal article" date="2019" name="Int. J. Syst. Evol. Microbiol.">
        <title>The Global Catalogue of Microorganisms (GCM) 10K type strain sequencing project: providing services to taxonomists for standard genome sequencing and annotation.</title>
        <authorList>
            <consortium name="The Broad Institute Genomics Platform"/>
            <consortium name="The Broad Institute Genome Sequencing Center for Infectious Disease"/>
            <person name="Wu L."/>
            <person name="Ma J."/>
        </authorList>
    </citation>
    <scope>NUCLEOTIDE SEQUENCE [LARGE SCALE GENOMIC DNA]</scope>
    <source>
        <strain evidence="5">CCM 8980</strain>
    </source>
</reference>
<feature type="DNA-binding region" description="H-T-H motif" evidence="2">
    <location>
        <begin position="34"/>
        <end position="53"/>
    </location>
</feature>
<evidence type="ECO:0000256" key="2">
    <source>
        <dbReference type="PROSITE-ProRule" id="PRU00335"/>
    </source>
</evidence>
<dbReference type="InterPro" id="IPR009057">
    <property type="entry name" value="Homeodomain-like_sf"/>
</dbReference>
<dbReference type="InterPro" id="IPR050624">
    <property type="entry name" value="HTH-type_Tx_Regulator"/>
</dbReference>
<dbReference type="PROSITE" id="PS50977">
    <property type="entry name" value="HTH_TETR_2"/>
    <property type="match status" value="1"/>
</dbReference>
<comment type="caution">
    <text evidence="4">The sequence shown here is derived from an EMBL/GenBank/DDBJ whole genome shotgun (WGS) entry which is preliminary data.</text>
</comment>
<organism evidence="4 5">
    <name type="scientific">Lacticaseibacillus mingshuiensis</name>
    <dbReference type="NCBI Taxonomy" id="2799574"/>
    <lineage>
        <taxon>Bacteria</taxon>
        <taxon>Bacillati</taxon>
        <taxon>Bacillota</taxon>
        <taxon>Bacilli</taxon>
        <taxon>Lactobacillales</taxon>
        <taxon>Lactobacillaceae</taxon>
        <taxon>Lacticaseibacillus</taxon>
    </lineage>
</organism>
<dbReference type="EMBL" id="JBHTOC010000018">
    <property type="protein sequence ID" value="MFD1430823.1"/>
    <property type="molecule type" value="Genomic_DNA"/>
</dbReference>
<dbReference type="RefSeq" id="WP_203628610.1">
    <property type="nucleotide sequence ID" value="NZ_BOLQ01000039.1"/>
</dbReference>
<dbReference type="Pfam" id="PF00440">
    <property type="entry name" value="TetR_N"/>
    <property type="match status" value="1"/>
</dbReference>
<sequence length="185" mass="20621">MVGTKNNRRTAYTKAKLQEALLSSLADKPLDKITVSALCAQADVNRGTFYAHYSDPAALFKAMETELAARIAPMLGPTQGDLREWLPPILELLRQQRAATVLIIRNLEESPVLQLILDPIREQTMATYRARFNESDPQKLAYYFQFFLNGSVRVITSWLKNGGVESPAAIADILANITQQVLAQD</sequence>
<dbReference type="Pfam" id="PF14278">
    <property type="entry name" value="TetR_C_8"/>
    <property type="match status" value="1"/>
</dbReference>
<gene>
    <name evidence="4" type="ORF">ACFQ4P_11290</name>
</gene>
<dbReference type="InterPro" id="IPR039532">
    <property type="entry name" value="TetR_C_Firmicutes"/>
</dbReference>
<dbReference type="Gene3D" id="1.10.357.10">
    <property type="entry name" value="Tetracycline Repressor, domain 2"/>
    <property type="match status" value="1"/>
</dbReference>
<evidence type="ECO:0000313" key="4">
    <source>
        <dbReference type="EMBL" id="MFD1430823.1"/>
    </source>
</evidence>
<dbReference type="SUPFAM" id="SSF46689">
    <property type="entry name" value="Homeodomain-like"/>
    <property type="match status" value="1"/>
</dbReference>
<dbReference type="PANTHER" id="PTHR43479">
    <property type="entry name" value="ACREF/ENVCD OPERON REPRESSOR-RELATED"/>
    <property type="match status" value="1"/>
</dbReference>
<protein>
    <submittedName>
        <fullName evidence="4">TetR/AcrR family transcriptional regulator</fullName>
    </submittedName>
</protein>
<proteinExistence type="predicted"/>
<evidence type="ECO:0000313" key="5">
    <source>
        <dbReference type="Proteomes" id="UP001597196"/>
    </source>
</evidence>
<evidence type="ECO:0000259" key="3">
    <source>
        <dbReference type="PROSITE" id="PS50977"/>
    </source>
</evidence>
<dbReference type="PANTHER" id="PTHR43479:SF7">
    <property type="entry name" value="TETR-FAMILY TRANSCRIPTIONAL REGULATOR"/>
    <property type="match status" value="1"/>
</dbReference>
<keyword evidence="5" id="KW-1185">Reference proteome</keyword>
<accession>A0ABW4CLF0</accession>
<dbReference type="Proteomes" id="UP001597196">
    <property type="component" value="Unassembled WGS sequence"/>
</dbReference>
<name>A0ABW4CLF0_9LACO</name>
<feature type="domain" description="HTH tetR-type" evidence="3">
    <location>
        <begin position="11"/>
        <end position="71"/>
    </location>
</feature>